<keyword evidence="3" id="KW-0106">Calcium</keyword>
<dbReference type="EMBL" id="PNBW01000103">
    <property type="protein sequence ID" value="TMO71532.1"/>
    <property type="molecule type" value="Genomic_DNA"/>
</dbReference>
<reference evidence="9" key="2">
    <citation type="submission" date="2019-06" db="EMBL/GenBank/DDBJ databases">
        <title>Co-occurence of chitin degradation, pigmentation and bioactivity in marine Pseudoalteromonas.</title>
        <authorList>
            <person name="Sonnenschein E.C."/>
            <person name="Bech P.K."/>
        </authorList>
    </citation>
    <scope>NUCLEOTIDE SEQUENCE [LARGE SCALE GENOMIC DNA]</scope>
    <source>
        <strain evidence="9">S3790</strain>
    </source>
</reference>
<dbReference type="Proteomes" id="UP000307217">
    <property type="component" value="Unassembled WGS sequence"/>
</dbReference>
<evidence type="ECO:0000256" key="4">
    <source>
        <dbReference type="ARBA" id="ARBA00023157"/>
    </source>
</evidence>
<evidence type="ECO:0000259" key="5">
    <source>
        <dbReference type="PROSITE" id="PS51406"/>
    </source>
</evidence>
<dbReference type="PANTHER" id="PTHR16146:SF46">
    <property type="entry name" value="INTELECTIN-1A-RELATED"/>
    <property type="match status" value="1"/>
</dbReference>
<dbReference type="SUPFAM" id="SSF56496">
    <property type="entry name" value="Fibrinogen C-terminal domain-like"/>
    <property type="match status" value="1"/>
</dbReference>
<evidence type="ECO:0000256" key="1">
    <source>
        <dbReference type="ARBA" id="ARBA00022723"/>
    </source>
</evidence>
<evidence type="ECO:0000313" key="6">
    <source>
        <dbReference type="EMBL" id="TMO65454.1"/>
    </source>
</evidence>
<keyword evidence="8" id="KW-1185">Reference proteome</keyword>
<dbReference type="InterPro" id="IPR002181">
    <property type="entry name" value="Fibrinogen_a/b/g_C_dom"/>
</dbReference>
<keyword evidence="1" id="KW-0479">Metal-binding</keyword>
<dbReference type="PANTHER" id="PTHR16146">
    <property type="entry name" value="INTELECTIN"/>
    <property type="match status" value="1"/>
</dbReference>
<dbReference type="Gene3D" id="3.90.215.10">
    <property type="entry name" value="Gamma Fibrinogen, chain A, domain 1"/>
    <property type="match status" value="1"/>
</dbReference>
<dbReference type="InterPro" id="IPR036056">
    <property type="entry name" value="Fibrinogen-like_C"/>
</dbReference>
<gene>
    <name evidence="6" type="ORF">CWC19_17520</name>
    <name evidence="7" type="ORF">CWC20_17365</name>
</gene>
<name>A0A5S3V3E3_9GAMM</name>
<dbReference type="GO" id="GO:0070492">
    <property type="term" value="F:oligosaccharide binding"/>
    <property type="evidence" value="ECO:0007669"/>
    <property type="project" value="TreeGrafter"/>
</dbReference>
<keyword evidence="4" id="KW-1015">Disulfide bond</keyword>
<accession>A0A5S3V3E3</accession>
<evidence type="ECO:0000256" key="2">
    <source>
        <dbReference type="ARBA" id="ARBA00022734"/>
    </source>
</evidence>
<evidence type="ECO:0000313" key="7">
    <source>
        <dbReference type="EMBL" id="TMO71532.1"/>
    </source>
</evidence>
<comment type="caution">
    <text evidence="6">The sequence shown here is derived from an EMBL/GenBank/DDBJ whole genome shotgun (WGS) entry which is preliminary data.</text>
</comment>
<dbReference type="PROSITE" id="PS51406">
    <property type="entry name" value="FIBRINOGEN_C_2"/>
    <property type="match status" value="1"/>
</dbReference>
<dbReference type="Pfam" id="PF00147">
    <property type="entry name" value="Fibrinogen_C"/>
    <property type="match status" value="1"/>
</dbReference>
<evidence type="ECO:0000313" key="8">
    <source>
        <dbReference type="Proteomes" id="UP000307164"/>
    </source>
</evidence>
<dbReference type="GO" id="GO:0005615">
    <property type="term" value="C:extracellular space"/>
    <property type="evidence" value="ECO:0007669"/>
    <property type="project" value="TreeGrafter"/>
</dbReference>
<reference evidence="6" key="3">
    <citation type="submission" date="2019-09" db="EMBL/GenBank/DDBJ databases">
        <title>Co-occurence of chitin degradation, pigmentation and bioactivity in marine Pseudoalteromonas.</title>
        <authorList>
            <person name="Sonnenschein E.C."/>
            <person name="Bech P.K."/>
        </authorList>
    </citation>
    <scope>NUCLEOTIDE SEQUENCE</scope>
    <source>
        <strain evidence="6">S3790</strain>
        <strain evidence="7 8">S3895</strain>
    </source>
</reference>
<proteinExistence type="predicted"/>
<dbReference type="NCBIfam" id="NF040941">
    <property type="entry name" value="GGGWT_bact"/>
    <property type="match status" value="1"/>
</dbReference>
<evidence type="ECO:0000256" key="3">
    <source>
        <dbReference type="ARBA" id="ARBA00022837"/>
    </source>
</evidence>
<dbReference type="EMBL" id="PNBX01000087">
    <property type="protein sequence ID" value="TMO65454.1"/>
    <property type="molecule type" value="Genomic_DNA"/>
</dbReference>
<organism evidence="6 9">
    <name type="scientific">Pseudoalteromonas aurantia</name>
    <dbReference type="NCBI Taxonomy" id="43654"/>
    <lineage>
        <taxon>Bacteria</taxon>
        <taxon>Pseudomonadati</taxon>
        <taxon>Pseudomonadota</taxon>
        <taxon>Gammaproteobacteria</taxon>
        <taxon>Alteromonadales</taxon>
        <taxon>Pseudoalteromonadaceae</taxon>
        <taxon>Pseudoalteromonas</taxon>
    </lineage>
</organism>
<feature type="domain" description="Fibrinogen C-terminal" evidence="5">
    <location>
        <begin position="38"/>
        <end position="88"/>
    </location>
</feature>
<dbReference type="OrthoDB" id="6294637at2"/>
<evidence type="ECO:0000313" key="9">
    <source>
        <dbReference type="Proteomes" id="UP000307217"/>
    </source>
</evidence>
<dbReference type="AlphaFoldDB" id="A0A5S3V3E3"/>
<dbReference type="InterPro" id="IPR014716">
    <property type="entry name" value="Fibrinogen_a/b/g_C_1"/>
</dbReference>
<protein>
    <recommendedName>
        <fullName evidence="5">Fibrinogen C-terminal domain-containing protein</fullName>
    </recommendedName>
</protein>
<keyword evidence="2" id="KW-0430">Lectin</keyword>
<dbReference type="Proteomes" id="UP000307164">
    <property type="component" value="Unassembled WGS sequence"/>
</dbReference>
<sequence>MNPSLGRIKYFTGRHDGTSFVGTWYSNLGEQGDWKFSPQYQDSLNSCQSILQAGFSTGDGQYTIQTDSNESVTVYCDMTTDGGGWTLVGSFPKNHAGGIKSLTDYGSIPATSDFNPSVLWMYQGGLSHFSDAREQVACSQSQCTDGKSVYGVNMSTVELENVRLSWAHEDKMIAVPQRTDIPTCRTSLNDATTTFEGCTNPAYVNMVNTPTLLGWQNDVNGRYCWAARGTYKPNSVGSSLCNSSEPNGTKSALLWMR</sequence>
<reference evidence="8 9" key="1">
    <citation type="submission" date="2018-01" db="EMBL/GenBank/DDBJ databases">
        <authorList>
            <person name="Paulsen S."/>
            <person name="Gram L.K."/>
        </authorList>
    </citation>
    <scope>NUCLEOTIDE SEQUENCE [LARGE SCALE GENOMIC DNA]</scope>
    <source>
        <strain evidence="6 9">S3790</strain>
        <strain evidence="7 8">S3895</strain>
    </source>
</reference>
<dbReference type="GO" id="GO:0046872">
    <property type="term" value="F:metal ion binding"/>
    <property type="evidence" value="ECO:0007669"/>
    <property type="project" value="UniProtKB-KW"/>
</dbReference>